<evidence type="ECO:0000256" key="2">
    <source>
        <dbReference type="ARBA" id="ARBA00022679"/>
    </source>
</evidence>
<reference evidence="4 5" key="1">
    <citation type="journal article" date="2024" name="Dis. Aquat. Organ.">
        <title>Francisella sciaenopsi sp. nov. isolated from diseased red drum Sciaenops ocellatus in Florida, USA.</title>
        <authorList>
            <person name="Kawahara M."/>
            <person name="Cody T.T."/>
            <person name="Yanong R.P.E."/>
            <person name="Henderson E."/>
            <person name="Yazdi Z."/>
            <person name="Soto E."/>
        </authorList>
    </citation>
    <scope>NUCLEOTIDE SEQUENCE [LARGE SCALE GENOMIC DNA]</scope>
    <source>
        <strain evidence="4 5">R22-20-7</strain>
    </source>
</reference>
<dbReference type="RefSeq" id="WP_407878060.1">
    <property type="nucleotide sequence ID" value="NZ_BTHG01000008.1"/>
</dbReference>
<evidence type="ECO:0000313" key="5">
    <source>
        <dbReference type="Proteomes" id="UP001628164"/>
    </source>
</evidence>
<dbReference type="Gene3D" id="3.90.470.20">
    <property type="entry name" value="4'-phosphopantetheinyl transferase domain"/>
    <property type="match status" value="2"/>
</dbReference>
<dbReference type="EMBL" id="BTHG01000008">
    <property type="protein sequence ID" value="GMN90374.1"/>
    <property type="molecule type" value="Genomic_DNA"/>
</dbReference>
<dbReference type="PANTHER" id="PTHR12215:SF10">
    <property type="entry name" value="L-AMINOADIPATE-SEMIALDEHYDE DEHYDROGENASE-PHOSPHOPANTETHEINYL TRANSFERASE"/>
    <property type="match status" value="1"/>
</dbReference>
<sequence length="219" mass="26043">MKFEKISHIFNDIELFLLDISKNSLEYDFDIIPKKQKIEIQTYKFENDRFKRLLARSFLYHHLNDSYNINNFDLKYGVYKKPMLKDNNNIDFSISYSNNYILVGISDKYQLGVDIEHIDSGINHSDLKNIIMHDEEIKYYSSLESHEEQLHFFFDVFNIKESIIKCLGTGLYYDVQKINILDINIFLDYEIGNLSTNLILNRLTPRYKISVCKTNNSFI</sequence>
<evidence type="ECO:0000313" key="4">
    <source>
        <dbReference type="EMBL" id="GMN90374.1"/>
    </source>
</evidence>
<evidence type="ECO:0000259" key="3">
    <source>
        <dbReference type="Pfam" id="PF01648"/>
    </source>
</evidence>
<dbReference type="SUPFAM" id="SSF56214">
    <property type="entry name" value="4'-phosphopantetheinyl transferase"/>
    <property type="match status" value="2"/>
</dbReference>
<name>A0ABQ6PHF4_9GAMM</name>
<dbReference type="Pfam" id="PF01648">
    <property type="entry name" value="ACPS"/>
    <property type="match status" value="1"/>
</dbReference>
<feature type="domain" description="4'-phosphopantetheinyl transferase" evidence="3">
    <location>
        <begin position="111"/>
        <end position="183"/>
    </location>
</feature>
<protein>
    <recommendedName>
        <fullName evidence="3">4'-phosphopantetheinyl transferase domain-containing protein</fullName>
    </recommendedName>
</protein>
<dbReference type="InterPro" id="IPR008278">
    <property type="entry name" value="4-PPantetheinyl_Trfase_dom"/>
</dbReference>
<keyword evidence="5" id="KW-1185">Reference proteome</keyword>
<dbReference type="InterPro" id="IPR037143">
    <property type="entry name" value="4-PPantetheinyl_Trfase_dom_sf"/>
</dbReference>
<comment type="caution">
    <text evidence="4">The sequence shown here is derived from an EMBL/GenBank/DDBJ whole genome shotgun (WGS) entry which is preliminary data.</text>
</comment>
<keyword evidence="2" id="KW-0808">Transferase</keyword>
<organism evidence="4 5">
    <name type="scientific">Francisella sciaenopsi</name>
    <dbReference type="NCBI Taxonomy" id="3055034"/>
    <lineage>
        <taxon>Bacteria</taxon>
        <taxon>Pseudomonadati</taxon>
        <taxon>Pseudomonadota</taxon>
        <taxon>Gammaproteobacteria</taxon>
        <taxon>Thiotrichales</taxon>
        <taxon>Francisellaceae</taxon>
        <taxon>Francisella</taxon>
    </lineage>
</organism>
<dbReference type="PANTHER" id="PTHR12215">
    <property type="entry name" value="PHOSPHOPANTETHEINE TRANSFERASE"/>
    <property type="match status" value="1"/>
</dbReference>
<proteinExistence type="inferred from homology"/>
<comment type="similarity">
    <text evidence="1">Belongs to the P-Pant transferase superfamily. Gsp/Sfp/HetI/AcpT family.</text>
</comment>
<dbReference type="InterPro" id="IPR050559">
    <property type="entry name" value="P-Pant_transferase_sf"/>
</dbReference>
<accession>A0ABQ6PHF4</accession>
<dbReference type="Proteomes" id="UP001628164">
    <property type="component" value="Unassembled WGS sequence"/>
</dbReference>
<evidence type="ECO:0000256" key="1">
    <source>
        <dbReference type="ARBA" id="ARBA00010990"/>
    </source>
</evidence>
<gene>
    <name evidence="4" type="ORF">fsci_18620</name>
</gene>